<dbReference type="PANTHER" id="PTHR43433:SF5">
    <property type="entry name" value="AB HYDROLASE-1 DOMAIN-CONTAINING PROTEIN"/>
    <property type="match status" value="1"/>
</dbReference>
<evidence type="ECO:0000313" key="2">
    <source>
        <dbReference type="EMBL" id="HIH92481.1"/>
    </source>
</evidence>
<evidence type="ECO:0000259" key="1">
    <source>
        <dbReference type="Pfam" id="PF00561"/>
    </source>
</evidence>
<dbReference type="Gene3D" id="3.40.50.1820">
    <property type="entry name" value="alpha/beta hydrolase"/>
    <property type="match status" value="1"/>
</dbReference>
<dbReference type="PANTHER" id="PTHR43433">
    <property type="entry name" value="HYDROLASE, ALPHA/BETA FOLD FAMILY PROTEIN"/>
    <property type="match status" value="1"/>
</dbReference>
<comment type="caution">
    <text evidence="2">The sequence shown here is derived from an EMBL/GenBank/DDBJ whole genome shotgun (WGS) entry which is preliminary data.</text>
</comment>
<dbReference type="InterPro" id="IPR050471">
    <property type="entry name" value="AB_hydrolase"/>
</dbReference>
<proteinExistence type="predicted"/>
<dbReference type="Proteomes" id="UP000600774">
    <property type="component" value="Unassembled WGS sequence"/>
</dbReference>
<accession>A0A832W868</accession>
<reference evidence="2" key="1">
    <citation type="journal article" date="2020" name="bioRxiv">
        <title>A rank-normalized archaeal taxonomy based on genome phylogeny resolves widespread incomplete and uneven classifications.</title>
        <authorList>
            <person name="Rinke C."/>
            <person name="Chuvochina M."/>
            <person name="Mussig A.J."/>
            <person name="Chaumeil P.-A."/>
            <person name="Waite D.W."/>
            <person name="Whitman W.B."/>
            <person name="Parks D.H."/>
            <person name="Hugenholtz P."/>
        </authorList>
    </citation>
    <scope>NUCLEOTIDE SEQUENCE</scope>
    <source>
        <strain evidence="2">UBA8876</strain>
    </source>
</reference>
<dbReference type="EMBL" id="DUJU01000001">
    <property type="protein sequence ID" value="HIH92481.1"/>
    <property type="molecule type" value="Genomic_DNA"/>
</dbReference>
<dbReference type="SUPFAM" id="SSF53474">
    <property type="entry name" value="alpha/beta-Hydrolases"/>
    <property type="match status" value="1"/>
</dbReference>
<dbReference type="InterPro" id="IPR029058">
    <property type="entry name" value="AB_hydrolase_fold"/>
</dbReference>
<protein>
    <submittedName>
        <fullName evidence="2">Alpha/beta hydrolase</fullName>
    </submittedName>
</protein>
<sequence>MLEIKRAHSSGFPMGSCIALLLATKYPEHVKSLVLHSAFHWVPFPRNLIWGLMWKLPGGKKQMKKGAEFLFQQQYPPTLESFTRQSLAALNFDGRKLLSQVKAPTLIINGTKYQVVSMKITRELAQGIPGAKLVLIEGDHLFHIARHKFASQARS</sequence>
<feature type="domain" description="AB hydrolase-1" evidence="1">
    <location>
        <begin position="4"/>
        <end position="58"/>
    </location>
</feature>
<evidence type="ECO:0000313" key="3">
    <source>
        <dbReference type="Proteomes" id="UP000600774"/>
    </source>
</evidence>
<keyword evidence="2" id="KW-0378">Hydrolase</keyword>
<organism evidence="2 3">
    <name type="scientific">Methanosarcina acetivorans</name>
    <dbReference type="NCBI Taxonomy" id="2214"/>
    <lineage>
        <taxon>Archaea</taxon>
        <taxon>Methanobacteriati</taxon>
        <taxon>Methanobacteriota</taxon>
        <taxon>Stenosarchaea group</taxon>
        <taxon>Methanomicrobia</taxon>
        <taxon>Methanosarcinales</taxon>
        <taxon>Methanosarcinaceae</taxon>
        <taxon>Methanosarcina</taxon>
    </lineage>
</organism>
<dbReference type="AlphaFoldDB" id="A0A832W868"/>
<name>A0A832W868_9EURY</name>
<dbReference type="InterPro" id="IPR000073">
    <property type="entry name" value="AB_hydrolase_1"/>
</dbReference>
<dbReference type="RefSeq" id="WP_011022698.1">
    <property type="nucleotide sequence ID" value="NZ_DUJU01000001.1"/>
</dbReference>
<dbReference type="Pfam" id="PF00561">
    <property type="entry name" value="Abhydrolase_1"/>
    <property type="match status" value="1"/>
</dbReference>
<gene>
    <name evidence="2" type="ORF">HA338_00015</name>
</gene>
<dbReference type="GO" id="GO:0016787">
    <property type="term" value="F:hydrolase activity"/>
    <property type="evidence" value="ECO:0007669"/>
    <property type="project" value="UniProtKB-KW"/>
</dbReference>
<dbReference type="GeneID" id="1474636"/>